<protein>
    <submittedName>
        <fullName evidence="3">Low molecular weight protein antigen 6</fullName>
    </submittedName>
</protein>
<keyword evidence="4" id="KW-1185">Reference proteome</keyword>
<dbReference type="InterPro" id="IPR019692">
    <property type="entry name" value="CFP-6_PH"/>
</dbReference>
<organism evidence="3 4">
    <name type="scientific">Mycobacterium cookii</name>
    <dbReference type="NCBI Taxonomy" id="1775"/>
    <lineage>
        <taxon>Bacteria</taxon>
        <taxon>Bacillati</taxon>
        <taxon>Actinomycetota</taxon>
        <taxon>Actinomycetes</taxon>
        <taxon>Mycobacteriales</taxon>
        <taxon>Mycobacteriaceae</taxon>
        <taxon>Mycobacterium</taxon>
    </lineage>
</organism>
<dbReference type="Pfam" id="PF10756">
    <property type="entry name" value="bPH_6"/>
    <property type="match status" value="1"/>
</dbReference>
<evidence type="ECO:0000259" key="2">
    <source>
        <dbReference type="Pfam" id="PF10756"/>
    </source>
</evidence>
<gene>
    <name evidence="3" type="primary">cfp6</name>
    <name evidence="3" type="ORF">MCOO_49330</name>
</gene>
<feature type="transmembrane region" description="Helical" evidence="1">
    <location>
        <begin position="38"/>
        <end position="59"/>
    </location>
</feature>
<dbReference type="Proteomes" id="UP000465866">
    <property type="component" value="Chromosome"/>
</dbReference>
<sequence>MAGDSPQETAPTLPVVINISPMAHFAVGFFALGLLIPVLTWPVTAPLLIIPVLLSALIVRLRTQADRDGVTVRTLVGSRSVRWEDIEGLRFRRGAWARAQLKNGRDLRLPAVTFATLPQLTQASDGRVPNPYAD</sequence>
<accession>A0A7I7L582</accession>
<feature type="domain" description="Low molecular weight protein antigen 6 PH" evidence="2">
    <location>
        <begin position="60"/>
        <end position="130"/>
    </location>
</feature>
<dbReference type="RefSeq" id="WP_179963329.1">
    <property type="nucleotide sequence ID" value="NZ_AP022569.1"/>
</dbReference>
<evidence type="ECO:0000256" key="1">
    <source>
        <dbReference type="SAM" id="Phobius"/>
    </source>
</evidence>
<dbReference type="AlphaFoldDB" id="A0A7I7L582"/>
<dbReference type="EMBL" id="AP022569">
    <property type="protein sequence ID" value="BBX48918.1"/>
    <property type="molecule type" value="Genomic_DNA"/>
</dbReference>
<proteinExistence type="predicted"/>
<keyword evidence="1" id="KW-1133">Transmembrane helix</keyword>
<feature type="transmembrane region" description="Helical" evidence="1">
    <location>
        <begin position="12"/>
        <end position="32"/>
    </location>
</feature>
<keyword evidence="1" id="KW-0812">Transmembrane</keyword>
<evidence type="ECO:0000313" key="4">
    <source>
        <dbReference type="Proteomes" id="UP000465866"/>
    </source>
</evidence>
<evidence type="ECO:0000313" key="3">
    <source>
        <dbReference type="EMBL" id="BBX48918.1"/>
    </source>
</evidence>
<name>A0A7I7L582_9MYCO</name>
<reference evidence="3 4" key="1">
    <citation type="journal article" date="2019" name="Emerg. Microbes Infect.">
        <title>Comprehensive subspecies identification of 175 nontuberculous mycobacteria species based on 7547 genomic profiles.</title>
        <authorList>
            <person name="Matsumoto Y."/>
            <person name="Kinjo T."/>
            <person name="Motooka D."/>
            <person name="Nabeya D."/>
            <person name="Jung N."/>
            <person name="Uechi K."/>
            <person name="Horii T."/>
            <person name="Iida T."/>
            <person name="Fujita J."/>
            <person name="Nakamura S."/>
        </authorList>
    </citation>
    <scope>NUCLEOTIDE SEQUENCE [LARGE SCALE GENOMIC DNA]</scope>
    <source>
        <strain evidence="3 4">JCM 12404</strain>
    </source>
</reference>
<dbReference type="KEGG" id="mcoo:MCOO_49330"/>
<keyword evidence="1" id="KW-0472">Membrane</keyword>